<evidence type="ECO:0000313" key="2">
    <source>
        <dbReference type="Proteomes" id="UP000823485"/>
    </source>
</evidence>
<organism evidence="1 2">
    <name type="scientific">Siminovitchia thermophila</name>
    <dbReference type="NCBI Taxonomy" id="1245522"/>
    <lineage>
        <taxon>Bacteria</taxon>
        <taxon>Bacillati</taxon>
        <taxon>Bacillota</taxon>
        <taxon>Bacilli</taxon>
        <taxon>Bacillales</taxon>
        <taxon>Bacillaceae</taxon>
        <taxon>Siminovitchia</taxon>
    </lineage>
</organism>
<dbReference type="Proteomes" id="UP000823485">
    <property type="component" value="Unassembled WGS sequence"/>
</dbReference>
<name>A0ABS2R642_9BACI</name>
<proteinExistence type="predicted"/>
<dbReference type="RefSeq" id="WP_077112217.1">
    <property type="nucleotide sequence ID" value="NZ_JAFBFH010000012.1"/>
</dbReference>
<keyword evidence="2" id="KW-1185">Reference proteome</keyword>
<protein>
    <submittedName>
        <fullName evidence="1">Uncharacterized protein</fullName>
    </submittedName>
</protein>
<evidence type="ECO:0000313" key="1">
    <source>
        <dbReference type="EMBL" id="MBM7715116.1"/>
    </source>
</evidence>
<dbReference type="EMBL" id="JAFBFH010000012">
    <property type="protein sequence ID" value="MBM7715116.1"/>
    <property type="molecule type" value="Genomic_DNA"/>
</dbReference>
<sequence>MFLDNYVNQKIQIKFKHLPESLSGSITGIYFPEKWCVAKLVYTEPIGIWVENPCYEHTKVQEEDGTTVPKENQSRKNCPTNLLIKWDYIDSIIAFPQLRPVGAGKETKLIGFHS</sequence>
<reference evidence="1 2" key="1">
    <citation type="submission" date="2021-01" db="EMBL/GenBank/DDBJ databases">
        <title>Genomic Encyclopedia of Type Strains, Phase IV (KMG-IV): sequencing the most valuable type-strain genomes for metagenomic binning, comparative biology and taxonomic classification.</title>
        <authorList>
            <person name="Goeker M."/>
        </authorList>
    </citation>
    <scope>NUCLEOTIDE SEQUENCE [LARGE SCALE GENOMIC DNA]</scope>
    <source>
        <strain evidence="1 2">DSM 105453</strain>
    </source>
</reference>
<accession>A0ABS2R642</accession>
<gene>
    <name evidence="1" type="ORF">JOC94_002088</name>
</gene>
<comment type="caution">
    <text evidence="1">The sequence shown here is derived from an EMBL/GenBank/DDBJ whole genome shotgun (WGS) entry which is preliminary data.</text>
</comment>